<evidence type="ECO:0000313" key="5">
    <source>
        <dbReference type="Proteomes" id="UP001341281"/>
    </source>
</evidence>
<dbReference type="AlphaFoldDB" id="A0AAQ3XJX8"/>
<name>A0AAQ3XJX8_PASNO</name>
<feature type="compositionally biased region" description="Low complexity" evidence="1">
    <location>
        <begin position="28"/>
        <end position="40"/>
    </location>
</feature>
<feature type="region of interest" description="Disordered" evidence="1">
    <location>
        <begin position="1"/>
        <end position="40"/>
    </location>
</feature>
<dbReference type="EMBL" id="CP144754">
    <property type="protein sequence ID" value="WVZ99612.1"/>
    <property type="molecule type" value="Genomic_DNA"/>
</dbReference>
<evidence type="ECO:0008006" key="6">
    <source>
        <dbReference type="Google" id="ProtNLM"/>
    </source>
</evidence>
<reference evidence="4 5" key="1">
    <citation type="submission" date="2024-02" db="EMBL/GenBank/DDBJ databases">
        <title>High-quality chromosome-scale genome assembly of Pensacola bahiagrass (Paspalum notatum Flugge var. saurae).</title>
        <authorList>
            <person name="Vega J.M."/>
            <person name="Podio M."/>
            <person name="Orjuela J."/>
            <person name="Siena L.A."/>
            <person name="Pessino S.C."/>
            <person name="Combes M.C."/>
            <person name="Mariac C."/>
            <person name="Albertini E."/>
            <person name="Pupilli F."/>
            <person name="Ortiz J.P.A."/>
            <person name="Leblanc O."/>
        </authorList>
    </citation>
    <scope>NUCLEOTIDE SEQUENCE [LARGE SCALE GENOMIC DNA]</scope>
    <source>
        <strain evidence="4">R1</strain>
        <tissue evidence="4">Leaf</tissue>
    </source>
</reference>
<dbReference type="InterPro" id="IPR050232">
    <property type="entry name" value="FBL13/AtMIF1-like"/>
</dbReference>
<evidence type="ECO:0000259" key="2">
    <source>
        <dbReference type="Pfam" id="PF00646"/>
    </source>
</evidence>
<dbReference type="InterPro" id="IPR032675">
    <property type="entry name" value="LRR_dom_sf"/>
</dbReference>
<dbReference type="PANTHER" id="PTHR31900:SF27">
    <property type="entry name" value="FBD DOMAIN-CONTAINING PROTEIN"/>
    <property type="match status" value="1"/>
</dbReference>
<gene>
    <name evidence="4" type="ORF">U9M48_044881</name>
</gene>
<dbReference type="Proteomes" id="UP001341281">
    <property type="component" value="Chromosome 10"/>
</dbReference>
<accession>A0AAQ3XJX8</accession>
<dbReference type="SUPFAM" id="SSF52047">
    <property type="entry name" value="RNI-like"/>
    <property type="match status" value="1"/>
</dbReference>
<evidence type="ECO:0000313" key="4">
    <source>
        <dbReference type="EMBL" id="WVZ99612.1"/>
    </source>
</evidence>
<organism evidence="4 5">
    <name type="scientific">Paspalum notatum var. saurae</name>
    <dbReference type="NCBI Taxonomy" id="547442"/>
    <lineage>
        <taxon>Eukaryota</taxon>
        <taxon>Viridiplantae</taxon>
        <taxon>Streptophyta</taxon>
        <taxon>Embryophyta</taxon>
        <taxon>Tracheophyta</taxon>
        <taxon>Spermatophyta</taxon>
        <taxon>Magnoliopsida</taxon>
        <taxon>Liliopsida</taxon>
        <taxon>Poales</taxon>
        <taxon>Poaceae</taxon>
        <taxon>PACMAD clade</taxon>
        <taxon>Panicoideae</taxon>
        <taxon>Andropogonodae</taxon>
        <taxon>Paspaleae</taxon>
        <taxon>Paspalinae</taxon>
        <taxon>Paspalum</taxon>
    </lineage>
</organism>
<evidence type="ECO:0000256" key="1">
    <source>
        <dbReference type="SAM" id="MobiDB-lite"/>
    </source>
</evidence>
<feature type="domain" description="F-box/LRR-repeat protein 15/At3g58940/PEG3-like LRR" evidence="3">
    <location>
        <begin position="121"/>
        <end position="265"/>
    </location>
</feature>
<dbReference type="PANTHER" id="PTHR31900">
    <property type="entry name" value="F-BOX/RNI SUPERFAMILY PROTEIN-RELATED"/>
    <property type="match status" value="1"/>
</dbReference>
<dbReference type="InterPro" id="IPR055411">
    <property type="entry name" value="LRR_FXL15/At3g58940/PEG3-like"/>
</dbReference>
<evidence type="ECO:0000259" key="3">
    <source>
        <dbReference type="Pfam" id="PF24758"/>
    </source>
</evidence>
<dbReference type="Pfam" id="PF00646">
    <property type="entry name" value="F-box"/>
    <property type="match status" value="1"/>
</dbReference>
<dbReference type="Gene3D" id="3.80.10.10">
    <property type="entry name" value="Ribonuclease Inhibitor"/>
    <property type="match status" value="1"/>
</dbReference>
<dbReference type="SUPFAM" id="SSF81383">
    <property type="entry name" value="F-box domain"/>
    <property type="match status" value="1"/>
</dbReference>
<dbReference type="InterPro" id="IPR036047">
    <property type="entry name" value="F-box-like_dom_sf"/>
</dbReference>
<sequence>MEPPPTAAAATDGVDAARRGGESGTGGTTEPSPSAAPDLLSSLPADLRDEILLRLGLRDAVRTSVLSRTWRHAWQSLGMISFCFPKGTPPSIVENVLLRYTGPRISRFAVCVDQASAGRIDDWVIALSGHNVDSIDLSGYIGAPLILGSFNLHSSIFSCGSLASLELCRCHIPPLPVGFAGFPALQLLLLSDVEFPANGVNELEVIIRLSPSLQCLMLFHVYIPDDCPDALIQSPNLHSLTIHSEYDVGWRIGELPCLEDADMMVSFYDHHRLDFEDFLARFASVRKLTLFNPAEKVEIPHTLPFTFHNLKDLKLWTHFTQMDSISLTFTLLRSCHNLENLEIEINVDSDQTVEAYLDFLDAQWTYGMCANLQVVRMTYIPRIPNEIYFMVLILSNARLLRTLYVDTCPDSSDDPLAEILEWERASPQARVLFEGWVGEY</sequence>
<dbReference type="Pfam" id="PF24758">
    <property type="entry name" value="LRR_At5g56370"/>
    <property type="match status" value="1"/>
</dbReference>
<protein>
    <recommendedName>
        <fullName evidence="6">F-box domain-containing protein</fullName>
    </recommendedName>
</protein>
<feature type="domain" description="F-box" evidence="2">
    <location>
        <begin position="40"/>
        <end position="77"/>
    </location>
</feature>
<dbReference type="InterPro" id="IPR001810">
    <property type="entry name" value="F-box_dom"/>
</dbReference>
<proteinExistence type="predicted"/>
<keyword evidence="5" id="KW-1185">Reference proteome</keyword>